<dbReference type="EMBL" id="CP044232">
    <property type="protein sequence ID" value="QEW02783.1"/>
    <property type="molecule type" value="Genomic_DNA"/>
</dbReference>
<keyword evidence="2" id="KW-1185">Reference proteome</keyword>
<sequence>MTPASPVFRAPMRSRQRGVDGGAAVERALTHGLCGIGGVLASRPASLAAAAEQVAARYDERMARRLERFAAAPDGAFVWTRDAEGLLWLGRLDGGWRYDGGAEAAAVDLVHVRPCTWLDAPIPHDDVPPGVHRTFARGGRNWQQIHDGTVSGLTSGLWNDSR</sequence>
<evidence type="ECO:0000313" key="2">
    <source>
        <dbReference type="Proteomes" id="UP000325516"/>
    </source>
</evidence>
<proteinExistence type="predicted"/>
<accession>A0A5J6L2H9</accession>
<dbReference type="RefSeq" id="WP_150924318.1">
    <property type="nucleotide sequence ID" value="NZ_CP044232.1"/>
</dbReference>
<reference evidence="2" key="1">
    <citation type="submission" date="2019-09" db="EMBL/GenBank/DDBJ databases">
        <title>Mumia zhuanghuii sp. nov. isolated from the intestinal contents of plateau pika (Ochotona curzoniae) in the Qinghai-Tibet plateau of China.</title>
        <authorList>
            <person name="Tian Z."/>
        </authorList>
    </citation>
    <scope>NUCLEOTIDE SEQUENCE [LARGE SCALE GENOMIC DNA]</scope>
    <source>
        <strain evidence="2">L-031</strain>
    </source>
</reference>
<protein>
    <submittedName>
        <fullName evidence="1">GAF domain-containing protein</fullName>
    </submittedName>
</protein>
<organism evidence="1 2">
    <name type="scientific">Microbacterium lushaniae</name>
    <dbReference type="NCBI Taxonomy" id="2614639"/>
    <lineage>
        <taxon>Bacteria</taxon>
        <taxon>Bacillati</taxon>
        <taxon>Actinomycetota</taxon>
        <taxon>Actinomycetes</taxon>
        <taxon>Micrococcales</taxon>
        <taxon>Microbacteriaceae</taxon>
        <taxon>Microbacterium</taxon>
    </lineage>
</organism>
<dbReference type="AlphaFoldDB" id="A0A5J6L2H9"/>
<dbReference type="KEGG" id="mlz:F6J85_06475"/>
<gene>
    <name evidence="1" type="ORF">F6J85_06475</name>
</gene>
<dbReference type="Proteomes" id="UP000325516">
    <property type="component" value="Chromosome"/>
</dbReference>
<evidence type="ECO:0000313" key="1">
    <source>
        <dbReference type="EMBL" id="QEW02783.1"/>
    </source>
</evidence>
<name>A0A5J6L2H9_9MICO</name>